<evidence type="ECO:0000256" key="1">
    <source>
        <dbReference type="SAM" id="Phobius"/>
    </source>
</evidence>
<feature type="transmembrane region" description="Helical" evidence="1">
    <location>
        <begin position="217"/>
        <end position="237"/>
    </location>
</feature>
<feature type="transmembrane region" description="Helical" evidence="1">
    <location>
        <begin position="176"/>
        <end position="197"/>
    </location>
</feature>
<proteinExistence type="predicted"/>
<feature type="transmembrane region" description="Helical" evidence="1">
    <location>
        <begin position="17"/>
        <end position="37"/>
    </location>
</feature>
<dbReference type="AlphaFoldDB" id="A0A1B7KNG6"/>
<dbReference type="CDD" id="cd21809">
    <property type="entry name" value="ABC-2_lan_permease-like"/>
    <property type="match status" value="1"/>
</dbReference>
<feature type="transmembrane region" description="Helical" evidence="1">
    <location>
        <begin position="133"/>
        <end position="156"/>
    </location>
</feature>
<accession>A0A1B7KNG6</accession>
<evidence type="ECO:0000313" key="3">
    <source>
        <dbReference type="Proteomes" id="UP000078290"/>
    </source>
</evidence>
<sequence length="246" mass="28039">MLSVLKSEFLKLKRKQFVLVISLMHLLEIAWVFTLTAKAKQEFLTWENLILNFGVLNGLFFPMIIAVIVSRLIDLEHKENTWRLLLATPINKISVYFSKLIVSFVLLLIPACISFLSTIIIGKILDFPGSFPFILTIKFVFASMASSICIVALQLWISLIIKNQAFALAAGMIESFLGYFGQMFPVSCLLIWTYPAISNPITFKMIDGHMNYQYNPSFLSNLYLSLIIGIFLILLSLNHFIRKDIN</sequence>
<organism evidence="2 3">
    <name type="scientific">Parageobacillus thermoglucosidasius</name>
    <name type="common">Geobacillus thermoglucosidasius</name>
    <dbReference type="NCBI Taxonomy" id="1426"/>
    <lineage>
        <taxon>Bacteria</taxon>
        <taxon>Bacillati</taxon>
        <taxon>Bacillota</taxon>
        <taxon>Bacilli</taxon>
        <taxon>Bacillales</taxon>
        <taxon>Anoxybacillaceae</taxon>
        <taxon>Parageobacillus</taxon>
    </lineage>
</organism>
<name>A0A1B7KNG6_PARTM</name>
<dbReference type="PANTHER" id="PTHR37305:SF1">
    <property type="entry name" value="MEMBRANE PROTEIN"/>
    <property type="match status" value="1"/>
</dbReference>
<feature type="transmembrane region" description="Helical" evidence="1">
    <location>
        <begin position="49"/>
        <end position="73"/>
    </location>
</feature>
<dbReference type="EMBL" id="LXMA01000041">
    <property type="protein sequence ID" value="OAT71628.1"/>
    <property type="molecule type" value="Genomic_DNA"/>
</dbReference>
<feature type="transmembrane region" description="Helical" evidence="1">
    <location>
        <begin position="100"/>
        <end position="121"/>
    </location>
</feature>
<reference evidence="3" key="1">
    <citation type="submission" date="2016-05" db="EMBL/GenBank/DDBJ databases">
        <authorList>
            <person name="Wang W."/>
            <person name="Zhu L."/>
        </authorList>
    </citation>
    <scope>NUCLEOTIDE SEQUENCE [LARGE SCALE GENOMIC DNA]</scope>
    <source>
        <strain evidence="3">W-2</strain>
    </source>
</reference>
<keyword evidence="1" id="KW-0472">Membrane</keyword>
<dbReference type="OrthoDB" id="3190532at2"/>
<evidence type="ECO:0000313" key="2">
    <source>
        <dbReference type="EMBL" id="OAT71628.1"/>
    </source>
</evidence>
<keyword evidence="1" id="KW-0812">Transmembrane</keyword>
<keyword evidence="1" id="KW-1133">Transmembrane helix</keyword>
<gene>
    <name evidence="2" type="ORF">A7K69_12535</name>
</gene>
<dbReference type="PANTHER" id="PTHR37305">
    <property type="entry name" value="INTEGRAL MEMBRANE PROTEIN-RELATED"/>
    <property type="match status" value="1"/>
</dbReference>
<protein>
    <submittedName>
        <fullName evidence="2">ABC transporter permease</fullName>
    </submittedName>
</protein>
<dbReference type="Pfam" id="PF12730">
    <property type="entry name" value="ABC2_membrane_4"/>
    <property type="match status" value="1"/>
</dbReference>
<comment type="caution">
    <text evidence="2">The sequence shown here is derived from an EMBL/GenBank/DDBJ whole genome shotgun (WGS) entry which is preliminary data.</text>
</comment>
<dbReference type="RefSeq" id="WP_064552718.1">
    <property type="nucleotide sequence ID" value="NZ_LXMA01000041.1"/>
</dbReference>
<dbReference type="Proteomes" id="UP000078290">
    <property type="component" value="Unassembled WGS sequence"/>
</dbReference>